<proteinExistence type="predicted"/>
<evidence type="ECO:0000313" key="2">
    <source>
        <dbReference type="EMBL" id="RLN61037.1"/>
    </source>
</evidence>
<dbReference type="Proteomes" id="UP000284657">
    <property type="component" value="Unassembled WGS sequence"/>
</dbReference>
<evidence type="ECO:0000313" key="3">
    <source>
        <dbReference type="Proteomes" id="UP000277300"/>
    </source>
</evidence>
<dbReference type="EMBL" id="MBDO02000170">
    <property type="protein sequence ID" value="RLN61037.1"/>
    <property type="molecule type" value="Genomic_DNA"/>
</dbReference>
<evidence type="ECO:0000313" key="1">
    <source>
        <dbReference type="EMBL" id="RLN45059.1"/>
    </source>
</evidence>
<comment type="caution">
    <text evidence="2">The sequence shown here is derived from an EMBL/GenBank/DDBJ whole genome shotgun (WGS) entry which is preliminary data.</text>
</comment>
<accession>A0A3F2RNA9</accession>
<protein>
    <recommendedName>
        <fullName evidence="5">PDZ domain-containing protein</fullName>
    </recommendedName>
</protein>
<dbReference type="EMBL" id="MBAD02002728">
    <property type="protein sequence ID" value="RLN45059.1"/>
    <property type="molecule type" value="Genomic_DNA"/>
</dbReference>
<gene>
    <name evidence="1" type="ORF">BBJ29_003145</name>
    <name evidence="2" type="ORF">BBP00_00005646</name>
</gene>
<dbReference type="OrthoDB" id="42382at2759"/>
<evidence type="ECO:0000313" key="4">
    <source>
        <dbReference type="Proteomes" id="UP000284657"/>
    </source>
</evidence>
<dbReference type="AlphaFoldDB" id="A0A3F2RNA9"/>
<reference evidence="3 4" key="1">
    <citation type="submission" date="2018-07" db="EMBL/GenBank/DDBJ databases">
        <title>Genome sequencing of oomycete isolates from Chile give support for New Zealand origin for Phytophthora kernoviae and make available the first Nothophytophthora sp. genome.</title>
        <authorList>
            <person name="Studholme D.J."/>
            <person name="Sanfuentes E."/>
            <person name="Panda P."/>
            <person name="Hill R."/>
            <person name="Sambles C."/>
            <person name="Grant M."/>
            <person name="Williams N.M."/>
            <person name="Mcdougal R.L."/>
        </authorList>
    </citation>
    <scope>NUCLEOTIDE SEQUENCE [LARGE SCALE GENOMIC DNA]</scope>
    <source>
        <strain evidence="2">Chile6</strain>
        <strain evidence="1">Chile7</strain>
    </source>
</reference>
<name>A0A3F2RNA9_9STRA</name>
<sequence>MGIDALQMRDWDSLPSNNQPFDLDIDDMPRCELQPQDSGSLIKAIAPAPLSFRKWLVETLIEEEAARTIQLFMRYHLKLRSPSVVSMEPTASTTSSIESLPTPKELDEDHLQYEILLWYGSSLGSVGFTSCDITGYPCVEVAEGNDALPGMWSLREGDFLITINDHNTSRSVVPFDAVMQILDSGVRPAPEKGKSYPVVMAMTKSGVVGREGKCNKVSAGDQLLTINHFDVFRMGFKKTCQVMQFAPKPLVLTFRRASPDLMEPRSLDL</sequence>
<evidence type="ECO:0008006" key="5">
    <source>
        <dbReference type="Google" id="ProtNLM"/>
    </source>
</evidence>
<organism evidence="2 3">
    <name type="scientific">Phytophthora kernoviae</name>
    <dbReference type="NCBI Taxonomy" id="325452"/>
    <lineage>
        <taxon>Eukaryota</taxon>
        <taxon>Sar</taxon>
        <taxon>Stramenopiles</taxon>
        <taxon>Oomycota</taxon>
        <taxon>Peronosporomycetes</taxon>
        <taxon>Peronosporales</taxon>
        <taxon>Peronosporaceae</taxon>
        <taxon>Phytophthora</taxon>
    </lineage>
</organism>
<dbReference type="Proteomes" id="UP000277300">
    <property type="component" value="Unassembled WGS sequence"/>
</dbReference>